<evidence type="ECO:0000256" key="3">
    <source>
        <dbReference type="ARBA" id="ARBA00023136"/>
    </source>
</evidence>
<sequence length="397" mass="42615">MSQSVLPVVLLSHFTAALVALGMPPFFGLILTDTFAVEHTVWVGWFYIIPTVFTALAAPFWGRVADRFGRRWSLLRAQIGLALAFVIAGLAPSVVTFAMALMVQGFLGGTFAASSAYLSTVARGQNLTQSLNWMQGSARSAMILAPILFGFFMTWVPAQRLYLYMAILPLLSALLVWKLAPPDPVSGGPGGQKHSRERVSASASWLRLRLLYFGFNFALVASFPYFIPWTQERTGSTAALAGVLYSLPHAIYLIILVSPLRRSVFFGNPWTLPAGLSLFVLSYVIQATAGTTAAILAGRLVMGLGMTTCLFALNAETARLTRIENAGQSFGALDSAGKWAGVAAGVLAGVATGMSNQTAPFWLGAGVTLLTITLSVYRSRSPATEPRTPKQGVKPWQ</sequence>
<dbReference type="Proteomes" id="UP000199290">
    <property type="component" value="Unassembled WGS sequence"/>
</dbReference>
<dbReference type="SUPFAM" id="SSF103473">
    <property type="entry name" value="MFS general substrate transporter"/>
    <property type="match status" value="1"/>
</dbReference>
<evidence type="ECO:0000256" key="1">
    <source>
        <dbReference type="ARBA" id="ARBA00022692"/>
    </source>
</evidence>
<dbReference type="AlphaFoldDB" id="A0A1I6H3T0"/>
<dbReference type="Gene3D" id="1.20.1250.20">
    <property type="entry name" value="MFS general substrate transporter like domains"/>
    <property type="match status" value="1"/>
</dbReference>
<dbReference type="RefSeq" id="WP_228143598.1">
    <property type="nucleotide sequence ID" value="NZ_FOYV01000001.1"/>
</dbReference>
<dbReference type="InterPro" id="IPR036259">
    <property type="entry name" value="MFS_trans_sf"/>
</dbReference>
<evidence type="ECO:0000313" key="6">
    <source>
        <dbReference type="EMBL" id="SFR49068.1"/>
    </source>
</evidence>
<protein>
    <submittedName>
        <fullName evidence="6">Predicted arabinose efflux permease, MFS family</fullName>
    </submittedName>
</protein>
<feature type="transmembrane region" description="Helical" evidence="4">
    <location>
        <begin position="210"/>
        <end position="227"/>
    </location>
</feature>
<proteinExistence type="predicted"/>
<dbReference type="PROSITE" id="PS50850">
    <property type="entry name" value="MFS"/>
    <property type="match status" value="1"/>
</dbReference>
<dbReference type="Pfam" id="PF07690">
    <property type="entry name" value="MFS_1"/>
    <property type="match status" value="1"/>
</dbReference>
<gene>
    <name evidence="6" type="ORF">SAMN04488073_2218</name>
</gene>
<accession>A0A1I6H3T0</accession>
<keyword evidence="3 4" id="KW-0472">Membrane</keyword>
<feature type="transmembrane region" description="Helical" evidence="4">
    <location>
        <begin position="138"/>
        <end position="156"/>
    </location>
</feature>
<evidence type="ECO:0000313" key="7">
    <source>
        <dbReference type="Proteomes" id="UP000199290"/>
    </source>
</evidence>
<reference evidence="7" key="1">
    <citation type="submission" date="2016-10" db="EMBL/GenBank/DDBJ databases">
        <authorList>
            <person name="Varghese N."/>
            <person name="Submissions S."/>
        </authorList>
    </citation>
    <scope>NUCLEOTIDE SEQUENCE [LARGE SCALE GENOMIC DNA]</scope>
    <source>
        <strain evidence="7">CGMCC 1.6294</strain>
    </source>
</reference>
<feature type="transmembrane region" description="Helical" evidence="4">
    <location>
        <begin position="295"/>
        <end position="315"/>
    </location>
</feature>
<dbReference type="PANTHER" id="PTHR23546">
    <property type="entry name" value="TRANSPORT PROTEIN"/>
    <property type="match status" value="1"/>
</dbReference>
<keyword evidence="1 4" id="KW-0812">Transmembrane</keyword>
<feature type="transmembrane region" description="Helical" evidence="4">
    <location>
        <begin position="360"/>
        <end position="377"/>
    </location>
</feature>
<dbReference type="InterPro" id="IPR011701">
    <property type="entry name" value="MFS"/>
</dbReference>
<feature type="transmembrane region" description="Helical" evidence="4">
    <location>
        <begin position="239"/>
        <end position="258"/>
    </location>
</feature>
<dbReference type="EMBL" id="FOYV01000001">
    <property type="protein sequence ID" value="SFR49068.1"/>
    <property type="molecule type" value="Genomic_DNA"/>
</dbReference>
<evidence type="ECO:0000256" key="2">
    <source>
        <dbReference type="ARBA" id="ARBA00022989"/>
    </source>
</evidence>
<feature type="domain" description="Major facilitator superfamily (MFS) profile" evidence="5">
    <location>
        <begin position="5"/>
        <end position="383"/>
    </location>
</feature>
<dbReference type="STRING" id="375760.SAMN04488073_2218"/>
<feature type="transmembrane region" description="Helical" evidence="4">
    <location>
        <begin position="270"/>
        <end position="289"/>
    </location>
</feature>
<keyword evidence="7" id="KW-1185">Reference proteome</keyword>
<name>A0A1I6H3T0_9GAMM</name>
<dbReference type="GO" id="GO:0022857">
    <property type="term" value="F:transmembrane transporter activity"/>
    <property type="evidence" value="ECO:0007669"/>
    <property type="project" value="InterPro"/>
</dbReference>
<organism evidence="6 7">
    <name type="scientific">Marinobacter gudaonensis</name>
    <dbReference type="NCBI Taxonomy" id="375760"/>
    <lineage>
        <taxon>Bacteria</taxon>
        <taxon>Pseudomonadati</taxon>
        <taxon>Pseudomonadota</taxon>
        <taxon>Gammaproteobacteria</taxon>
        <taxon>Pseudomonadales</taxon>
        <taxon>Marinobacteraceae</taxon>
        <taxon>Marinobacter</taxon>
    </lineage>
</organism>
<keyword evidence="2 4" id="KW-1133">Transmembrane helix</keyword>
<dbReference type="PANTHER" id="PTHR23546:SF1">
    <property type="entry name" value="MEMBRANE PROTEIN"/>
    <property type="match status" value="1"/>
</dbReference>
<dbReference type="InterPro" id="IPR020846">
    <property type="entry name" value="MFS_dom"/>
</dbReference>
<evidence type="ECO:0000256" key="4">
    <source>
        <dbReference type="SAM" id="Phobius"/>
    </source>
</evidence>
<evidence type="ECO:0000259" key="5">
    <source>
        <dbReference type="PROSITE" id="PS50850"/>
    </source>
</evidence>
<feature type="transmembrane region" description="Helical" evidence="4">
    <location>
        <begin position="44"/>
        <end position="62"/>
    </location>
</feature>
<feature type="transmembrane region" description="Helical" evidence="4">
    <location>
        <begin position="336"/>
        <end position="354"/>
    </location>
</feature>